<dbReference type="EMBL" id="JBBKZV010000039">
    <property type="protein sequence ID" value="MEJ8826701.1"/>
    <property type="molecule type" value="Genomic_DNA"/>
</dbReference>
<protein>
    <submittedName>
        <fullName evidence="1">Uncharacterized protein</fullName>
    </submittedName>
</protein>
<dbReference type="Proteomes" id="UP001363010">
    <property type="component" value="Unassembled WGS sequence"/>
</dbReference>
<organism evidence="1 2">
    <name type="scientific">Variovorax humicola</name>
    <dbReference type="NCBI Taxonomy" id="1769758"/>
    <lineage>
        <taxon>Bacteria</taxon>
        <taxon>Pseudomonadati</taxon>
        <taxon>Pseudomonadota</taxon>
        <taxon>Betaproteobacteria</taxon>
        <taxon>Burkholderiales</taxon>
        <taxon>Comamonadaceae</taxon>
        <taxon>Variovorax</taxon>
    </lineage>
</organism>
<keyword evidence="2" id="KW-1185">Reference proteome</keyword>
<dbReference type="RefSeq" id="WP_340367737.1">
    <property type="nucleotide sequence ID" value="NZ_JBBKZV010000039.1"/>
</dbReference>
<gene>
    <name evidence="1" type="ORF">WKW80_32615</name>
</gene>
<proteinExistence type="predicted"/>
<name>A0ABU8WBP2_9BURK</name>
<accession>A0ABU8WBP2</accession>
<reference evidence="1 2" key="1">
    <citation type="submission" date="2024-03" db="EMBL/GenBank/DDBJ databases">
        <title>Novel species of the genus Variovorax.</title>
        <authorList>
            <person name="Liu Q."/>
            <person name="Xin Y.-H."/>
        </authorList>
    </citation>
    <scope>NUCLEOTIDE SEQUENCE [LARGE SCALE GENOMIC DNA]</scope>
    <source>
        <strain evidence="1 2">KACC 18501</strain>
    </source>
</reference>
<evidence type="ECO:0000313" key="1">
    <source>
        <dbReference type="EMBL" id="MEJ8826701.1"/>
    </source>
</evidence>
<comment type="caution">
    <text evidence="1">The sequence shown here is derived from an EMBL/GenBank/DDBJ whole genome shotgun (WGS) entry which is preliminary data.</text>
</comment>
<sequence length="63" mass="7135">MHGRTDLAFRFLDWHLEHSGDHEGLPVLRFYEVYRALVRAQVASLRGPSGDGHPGVEDYLLCA</sequence>
<evidence type="ECO:0000313" key="2">
    <source>
        <dbReference type="Proteomes" id="UP001363010"/>
    </source>
</evidence>